<dbReference type="FunFam" id="3.30.930.10:FF:000072">
    <property type="entry name" value="Lipoate--protein ligase"/>
    <property type="match status" value="1"/>
</dbReference>
<evidence type="ECO:0000256" key="2">
    <source>
        <dbReference type="ARBA" id="ARBA00005124"/>
    </source>
</evidence>
<reference evidence="9" key="1">
    <citation type="journal article" date="2015" name="Genome Announc.">
        <title>Draft Genome Sequence of Bacteroidales Strain TBC1, a Novel Isolate from a Methanogenic Wastewater Treatment System.</title>
        <authorList>
            <person name="Tourlousse D.M."/>
            <person name="Matsuura N."/>
            <person name="Sun L."/>
            <person name="Toyonaga M."/>
            <person name="Kuroda K."/>
            <person name="Ohashi A."/>
            <person name="Cruz R."/>
            <person name="Yamaguchi T."/>
            <person name="Sekiguchi Y."/>
        </authorList>
    </citation>
    <scope>NUCLEOTIDE SEQUENCE [LARGE SCALE GENOMIC DNA]</scope>
    <source>
        <strain evidence="9">TBC1</strain>
    </source>
</reference>
<dbReference type="Gene3D" id="3.30.390.50">
    <property type="entry name" value="CO dehydrogenase flavoprotein, C-terminal domain"/>
    <property type="match status" value="1"/>
</dbReference>
<evidence type="ECO:0000256" key="5">
    <source>
        <dbReference type="ARBA" id="ARBA00022741"/>
    </source>
</evidence>
<sequence>MLCIIHHETDPYFNLAAEEYVLKNFERDSFMLWRNEPAIIVGKHQNTLAEINQDYVKENMIKVVRRLSGGGAVFHDLGNLNFTFIASGENHQLVDFRKFTQPILEVLQKLKIEARFEGRNDLTIDGRKFSGNAEHVHKNRVLHHGTLLFSSQMADLSSALKVDPDKFQDKAVKSVRSRVTNISEHLKTPLSVLEFRDLVLKHVMESTPGAELYSFTQDDIAAISRLRDEKYITWEWNFGYSPKYNFRKTVKTNGGKLEVTLEVVNGTIEKARFFGDYFNKLDPVDIEQALTGTLHNETAIRERLKDFEIPDYFLKINSEELITSLF</sequence>
<dbReference type="InterPro" id="IPR045864">
    <property type="entry name" value="aa-tRNA-synth_II/BPL/LPL"/>
</dbReference>
<dbReference type="Gene3D" id="3.30.930.10">
    <property type="entry name" value="Bira Bifunctional Protein, Domain 2"/>
    <property type="match status" value="1"/>
</dbReference>
<evidence type="ECO:0000313" key="10">
    <source>
        <dbReference type="Proteomes" id="UP000053091"/>
    </source>
</evidence>
<keyword evidence="6" id="KW-0067">ATP-binding</keyword>
<dbReference type="PROSITE" id="PS51733">
    <property type="entry name" value="BPL_LPL_CATALYTIC"/>
    <property type="match status" value="1"/>
</dbReference>
<evidence type="ECO:0000256" key="4">
    <source>
        <dbReference type="ARBA" id="ARBA00022598"/>
    </source>
</evidence>
<dbReference type="GO" id="GO:0017118">
    <property type="term" value="F:lipoyltransferase activity"/>
    <property type="evidence" value="ECO:0007669"/>
    <property type="project" value="TreeGrafter"/>
</dbReference>
<accession>A0A0S7BUU2</accession>
<dbReference type="Pfam" id="PF10437">
    <property type="entry name" value="Lip_prot_lig_C"/>
    <property type="match status" value="1"/>
</dbReference>
<dbReference type="Pfam" id="PF21948">
    <property type="entry name" value="LplA-B_cat"/>
    <property type="match status" value="1"/>
</dbReference>
<dbReference type="EC" id="6.3.1.20" evidence="3"/>
<keyword evidence="10" id="KW-1185">Reference proteome</keyword>
<dbReference type="GO" id="GO:0016979">
    <property type="term" value="F:lipoate-protein ligase activity"/>
    <property type="evidence" value="ECO:0007669"/>
    <property type="project" value="UniProtKB-EC"/>
</dbReference>
<feature type="domain" description="BPL/LPL catalytic" evidence="8">
    <location>
        <begin position="24"/>
        <end position="211"/>
    </location>
</feature>
<dbReference type="InterPro" id="IPR004562">
    <property type="entry name" value="LipoylTrfase_LipoateP_Ligase"/>
</dbReference>
<organism evidence="9">
    <name type="scientific">Lentimicrobium saccharophilum</name>
    <dbReference type="NCBI Taxonomy" id="1678841"/>
    <lineage>
        <taxon>Bacteria</taxon>
        <taxon>Pseudomonadati</taxon>
        <taxon>Bacteroidota</taxon>
        <taxon>Bacteroidia</taxon>
        <taxon>Bacteroidales</taxon>
        <taxon>Lentimicrobiaceae</taxon>
        <taxon>Lentimicrobium</taxon>
    </lineage>
</organism>
<dbReference type="Proteomes" id="UP000053091">
    <property type="component" value="Unassembled WGS sequence"/>
</dbReference>
<evidence type="ECO:0000256" key="7">
    <source>
        <dbReference type="ARBA" id="ARBA00048037"/>
    </source>
</evidence>
<comment type="pathway">
    <text evidence="2">Protein modification; protein lipoylation via exogenous pathway; protein N(6)-(lipoyl)lysine from lipoate: step 1/2.</text>
</comment>
<comment type="pathway">
    <text evidence="1">Protein modification; protein lipoylation via exogenous pathway; protein N(6)-(lipoyl)lysine from lipoate: step 2/2.</text>
</comment>
<dbReference type="PANTHER" id="PTHR12561">
    <property type="entry name" value="LIPOATE-PROTEIN LIGASE"/>
    <property type="match status" value="1"/>
</dbReference>
<dbReference type="PATRIC" id="fig|1678841.3.peg.3257"/>
<protein>
    <recommendedName>
        <fullName evidence="3">lipoate--protein ligase</fullName>
        <ecNumber evidence="3">6.3.1.20</ecNumber>
    </recommendedName>
</protein>
<dbReference type="GO" id="GO:0005524">
    <property type="term" value="F:ATP binding"/>
    <property type="evidence" value="ECO:0007669"/>
    <property type="project" value="UniProtKB-KW"/>
</dbReference>
<dbReference type="EMBL" id="DF968183">
    <property type="protein sequence ID" value="GAP44725.1"/>
    <property type="molecule type" value="Genomic_DNA"/>
</dbReference>
<evidence type="ECO:0000259" key="8">
    <source>
        <dbReference type="PROSITE" id="PS51733"/>
    </source>
</evidence>
<dbReference type="OrthoDB" id="9787898at2"/>
<dbReference type="GO" id="GO:0005737">
    <property type="term" value="C:cytoplasm"/>
    <property type="evidence" value="ECO:0007669"/>
    <property type="project" value="TreeGrafter"/>
</dbReference>
<dbReference type="SUPFAM" id="SSF55681">
    <property type="entry name" value="Class II aaRS and biotin synthetases"/>
    <property type="match status" value="1"/>
</dbReference>
<dbReference type="GO" id="GO:0009249">
    <property type="term" value="P:protein lipoylation"/>
    <property type="evidence" value="ECO:0007669"/>
    <property type="project" value="InterPro"/>
</dbReference>
<evidence type="ECO:0000256" key="3">
    <source>
        <dbReference type="ARBA" id="ARBA00012367"/>
    </source>
</evidence>
<dbReference type="UniPathway" id="UPA00537">
    <property type="reaction ID" value="UER00594"/>
</dbReference>
<evidence type="ECO:0000313" key="9">
    <source>
        <dbReference type="EMBL" id="GAP44725.1"/>
    </source>
</evidence>
<comment type="catalytic activity">
    <reaction evidence="7">
        <text>L-lysyl-[lipoyl-carrier protein] + (R)-lipoate + ATP = N(6)-[(R)-lipoyl]-L-lysyl-[lipoyl-carrier protein] + AMP + diphosphate + H(+)</text>
        <dbReference type="Rhea" id="RHEA:49288"/>
        <dbReference type="Rhea" id="RHEA-COMP:10500"/>
        <dbReference type="Rhea" id="RHEA-COMP:10502"/>
        <dbReference type="ChEBI" id="CHEBI:15378"/>
        <dbReference type="ChEBI" id="CHEBI:29969"/>
        <dbReference type="ChEBI" id="CHEBI:30616"/>
        <dbReference type="ChEBI" id="CHEBI:33019"/>
        <dbReference type="ChEBI" id="CHEBI:83088"/>
        <dbReference type="ChEBI" id="CHEBI:83099"/>
        <dbReference type="ChEBI" id="CHEBI:456215"/>
        <dbReference type="EC" id="6.3.1.20"/>
    </reaction>
</comment>
<name>A0A0S7BUU2_9BACT</name>
<dbReference type="SUPFAM" id="SSF82649">
    <property type="entry name" value="SufE/NifU"/>
    <property type="match status" value="1"/>
</dbReference>
<keyword evidence="4 9" id="KW-0436">Ligase</keyword>
<gene>
    <name evidence="9" type="ORF">TBC1_12536</name>
</gene>
<evidence type="ECO:0000256" key="6">
    <source>
        <dbReference type="ARBA" id="ARBA00022840"/>
    </source>
</evidence>
<dbReference type="STRING" id="1678841.TBC1_12536"/>
<dbReference type="CDD" id="cd16443">
    <property type="entry name" value="LplA"/>
    <property type="match status" value="1"/>
</dbReference>
<evidence type="ECO:0000256" key="1">
    <source>
        <dbReference type="ARBA" id="ARBA00005085"/>
    </source>
</evidence>
<dbReference type="AlphaFoldDB" id="A0A0S7BUU2"/>
<proteinExistence type="predicted"/>
<dbReference type="RefSeq" id="WP_062044507.1">
    <property type="nucleotide sequence ID" value="NZ_DF968183.1"/>
</dbReference>
<dbReference type="InterPro" id="IPR004143">
    <property type="entry name" value="BPL_LPL_catalytic"/>
</dbReference>
<dbReference type="NCBIfam" id="TIGR00545">
    <property type="entry name" value="lipoyltrans"/>
    <property type="match status" value="1"/>
</dbReference>
<keyword evidence="5" id="KW-0547">Nucleotide-binding</keyword>
<dbReference type="PANTHER" id="PTHR12561:SF3">
    <property type="entry name" value="LIPOYLTRANSFERASE 1, MITOCHONDRIAL"/>
    <property type="match status" value="1"/>
</dbReference>
<dbReference type="InterPro" id="IPR019491">
    <property type="entry name" value="Lipoate_protein_ligase_C"/>
</dbReference>